<feature type="chain" id="PRO_5043474453" evidence="2">
    <location>
        <begin position="18"/>
        <end position="265"/>
    </location>
</feature>
<evidence type="ECO:0000313" key="4">
    <source>
        <dbReference type="Proteomes" id="UP001373714"/>
    </source>
</evidence>
<dbReference type="EMBL" id="JAVHNS010000008">
    <property type="protein sequence ID" value="KAK6346266.1"/>
    <property type="molecule type" value="Genomic_DNA"/>
</dbReference>
<evidence type="ECO:0000313" key="3">
    <source>
        <dbReference type="EMBL" id="KAK6346266.1"/>
    </source>
</evidence>
<dbReference type="AlphaFoldDB" id="A0AAV9UUZ6"/>
<name>A0AAV9UUZ6_9PEZI</name>
<evidence type="ECO:0000256" key="2">
    <source>
        <dbReference type="SAM" id="SignalP"/>
    </source>
</evidence>
<protein>
    <submittedName>
        <fullName evidence="3">Uncharacterized protein</fullName>
    </submittedName>
</protein>
<organism evidence="3 4">
    <name type="scientific">Orbilia blumenaviensis</name>
    <dbReference type="NCBI Taxonomy" id="1796055"/>
    <lineage>
        <taxon>Eukaryota</taxon>
        <taxon>Fungi</taxon>
        <taxon>Dikarya</taxon>
        <taxon>Ascomycota</taxon>
        <taxon>Pezizomycotina</taxon>
        <taxon>Orbiliomycetes</taxon>
        <taxon>Orbiliales</taxon>
        <taxon>Orbiliaceae</taxon>
        <taxon>Orbilia</taxon>
    </lineage>
</organism>
<evidence type="ECO:0000256" key="1">
    <source>
        <dbReference type="SAM" id="MobiDB-lite"/>
    </source>
</evidence>
<feature type="compositionally biased region" description="Basic residues" evidence="1">
    <location>
        <begin position="102"/>
        <end position="118"/>
    </location>
</feature>
<comment type="caution">
    <text evidence="3">The sequence shown here is derived from an EMBL/GenBank/DDBJ whole genome shotgun (WGS) entry which is preliminary data.</text>
</comment>
<keyword evidence="4" id="KW-1185">Reference proteome</keyword>
<feature type="compositionally biased region" description="Low complexity" evidence="1">
    <location>
        <begin position="119"/>
        <end position="145"/>
    </location>
</feature>
<keyword evidence="2" id="KW-0732">Signal</keyword>
<dbReference type="Proteomes" id="UP001373714">
    <property type="component" value="Unassembled WGS sequence"/>
</dbReference>
<sequence>MHIPFATLVVLPLTVSAAAVDPKIFARKKPGFCDIRGIDRYVNNIATSASSSVKSWCSAQTVVANGTANYFATVTVTDDRGSNGGGWRVTKTRTTRTQTKTYSRHSRTRTVTVRRRTKTSSATTTTTSSPGLAGRAVATPAAAAGKYEEEEEFEPIGGNPIKRSDAKGPFLDYSPVSKNTGSNRGGKPSSWSSLPDTMIQALCDCLDSPWSTKNGTWTRTNRYTRTWTRTGTKAGTTTTTTVDVDATTTKTVDVTGEATVTVTTE</sequence>
<feature type="signal peptide" evidence="2">
    <location>
        <begin position="1"/>
        <end position="17"/>
    </location>
</feature>
<accession>A0AAV9UUZ6</accession>
<reference evidence="3 4" key="1">
    <citation type="submission" date="2019-10" db="EMBL/GenBank/DDBJ databases">
        <authorList>
            <person name="Palmer J.M."/>
        </authorList>
    </citation>
    <scope>NUCLEOTIDE SEQUENCE [LARGE SCALE GENOMIC DNA]</scope>
    <source>
        <strain evidence="3 4">TWF730</strain>
    </source>
</reference>
<gene>
    <name evidence="3" type="ORF">TWF730_010596</name>
</gene>
<feature type="region of interest" description="Disordered" evidence="1">
    <location>
        <begin position="94"/>
        <end position="193"/>
    </location>
</feature>
<proteinExistence type="predicted"/>